<accession>A0A804M0J2</accession>
<evidence type="ECO:0000313" key="2">
    <source>
        <dbReference type="Proteomes" id="UP000007305"/>
    </source>
</evidence>
<reference evidence="2" key="1">
    <citation type="submission" date="2015-12" db="EMBL/GenBank/DDBJ databases">
        <title>Update maize B73 reference genome by single molecule sequencing technologies.</title>
        <authorList>
            <consortium name="Maize Genome Sequencing Project"/>
            <person name="Ware D."/>
        </authorList>
    </citation>
    <scope>NUCLEOTIDE SEQUENCE [LARGE SCALE GENOMIC DNA]</scope>
    <source>
        <strain evidence="2">cv. B73</strain>
    </source>
</reference>
<dbReference type="InParanoid" id="A0A804M0J2"/>
<dbReference type="Proteomes" id="UP000007305">
    <property type="component" value="Chromosome 1"/>
</dbReference>
<dbReference type="EnsemblPlants" id="Zm00001eb050060_T001">
    <property type="protein sequence ID" value="Zm00001eb050060_P001"/>
    <property type="gene ID" value="Zm00001eb050060"/>
</dbReference>
<protein>
    <submittedName>
        <fullName evidence="1">Uncharacterized protein</fullName>
    </submittedName>
</protein>
<keyword evidence="2" id="KW-1185">Reference proteome</keyword>
<proteinExistence type="predicted"/>
<organism evidence="1 2">
    <name type="scientific">Zea mays</name>
    <name type="common">Maize</name>
    <dbReference type="NCBI Taxonomy" id="4577"/>
    <lineage>
        <taxon>Eukaryota</taxon>
        <taxon>Viridiplantae</taxon>
        <taxon>Streptophyta</taxon>
        <taxon>Embryophyta</taxon>
        <taxon>Tracheophyta</taxon>
        <taxon>Spermatophyta</taxon>
        <taxon>Magnoliopsida</taxon>
        <taxon>Liliopsida</taxon>
        <taxon>Poales</taxon>
        <taxon>Poaceae</taxon>
        <taxon>PACMAD clade</taxon>
        <taxon>Panicoideae</taxon>
        <taxon>Andropogonodae</taxon>
        <taxon>Andropogoneae</taxon>
        <taxon>Tripsacinae</taxon>
        <taxon>Zea</taxon>
    </lineage>
</organism>
<reference evidence="1" key="2">
    <citation type="submission" date="2019-07" db="EMBL/GenBank/DDBJ databases">
        <authorList>
            <person name="Seetharam A."/>
            <person name="Woodhouse M."/>
            <person name="Cannon E."/>
        </authorList>
    </citation>
    <scope>NUCLEOTIDE SEQUENCE [LARGE SCALE GENOMIC DNA]</scope>
    <source>
        <strain evidence="1">cv. B73</strain>
    </source>
</reference>
<reference evidence="1" key="3">
    <citation type="submission" date="2021-05" db="UniProtKB">
        <authorList>
            <consortium name="EnsemblPlants"/>
        </authorList>
    </citation>
    <scope>IDENTIFICATION</scope>
    <source>
        <strain evidence="1">cv. B73</strain>
    </source>
</reference>
<name>A0A804M0J2_MAIZE</name>
<dbReference type="Gramene" id="Zm00001eb050060_T001">
    <property type="protein sequence ID" value="Zm00001eb050060_P001"/>
    <property type="gene ID" value="Zm00001eb050060"/>
</dbReference>
<dbReference type="AlphaFoldDB" id="A0A804M0J2"/>
<evidence type="ECO:0000313" key="1">
    <source>
        <dbReference type="EnsemblPlants" id="Zm00001eb050060_P001"/>
    </source>
</evidence>
<sequence length="77" mass="8856">MAASSAVEKLKVLWDSQVNDEEQWALNYAYQRCLLGSYECCFDVPIIPAMNMKGYFAPKRTRSVPIVLDLRLCSHRD</sequence>